<feature type="transmembrane region" description="Helical" evidence="5">
    <location>
        <begin position="39"/>
        <end position="59"/>
    </location>
</feature>
<evidence type="ECO:0000313" key="6">
    <source>
        <dbReference type="EMBL" id="CAB5226525.1"/>
    </source>
</evidence>
<comment type="subcellular location">
    <subcellularLocation>
        <location evidence="1">Membrane</location>
        <topology evidence="1">Multi-pass membrane protein</topology>
    </subcellularLocation>
</comment>
<evidence type="ECO:0000256" key="4">
    <source>
        <dbReference type="ARBA" id="ARBA00023136"/>
    </source>
</evidence>
<dbReference type="EMBL" id="LR798360">
    <property type="protein sequence ID" value="CAB5226525.1"/>
    <property type="molecule type" value="Genomic_DNA"/>
</dbReference>
<keyword evidence="4 5" id="KW-0472">Membrane</keyword>
<reference evidence="6" key="1">
    <citation type="submission" date="2020-05" db="EMBL/GenBank/DDBJ databases">
        <authorList>
            <person name="Chiriac C."/>
            <person name="Salcher M."/>
            <person name="Ghai R."/>
            <person name="Kavagutti S V."/>
        </authorList>
    </citation>
    <scope>NUCLEOTIDE SEQUENCE</scope>
</reference>
<protein>
    <submittedName>
        <fullName evidence="6">PQ-loop repeat</fullName>
    </submittedName>
</protein>
<proteinExistence type="predicted"/>
<feature type="transmembrane region" description="Helical" evidence="5">
    <location>
        <begin position="65"/>
        <end position="86"/>
    </location>
</feature>
<evidence type="ECO:0000256" key="2">
    <source>
        <dbReference type="ARBA" id="ARBA00022692"/>
    </source>
</evidence>
<organism evidence="6">
    <name type="scientific">uncultured Caudovirales phage</name>
    <dbReference type="NCBI Taxonomy" id="2100421"/>
    <lineage>
        <taxon>Viruses</taxon>
        <taxon>Duplodnaviria</taxon>
        <taxon>Heunggongvirae</taxon>
        <taxon>Uroviricota</taxon>
        <taxon>Caudoviricetes</taxon>
        <taxon>Peduoviridae</taxon>
        <taxon>Maltschvirus</taxon>
        <taxon>Maltschvirus maltsch</taxon>
    </lineage>
</organism>
<dbReference type="GO" id="GO:0016020">
    <property type="term" value="C:membrane"/>
    <property type="evidence" value="ECO:0007669"/>
    <property type="project" value="UniProtKB-SubCell"/>
</dbReference>
<keyword evidence="2 5" id="KW-0812">Transmembrane</keyword>
<gene>
    <name evidence="6" type="ORF">UFOVP760_298</name>
</gene>
<dbReference type="Pfam" id="PF04193">
    <property type="entry name" value="PQ-loop"/>
    <property type="match status" value="1"/>
</dbReference>
<evidence type="ECO:0000256" key="3">
    <source>
        <dbReference type="ARBA" id="ARBA00022989"/>
    </source>
</evidence>
<sequence>MTIKDIVREVSGSIMSLCCLVCSIPQIYKILKTKHSADLAPASILISFTCGVSGMIYVLTSTYSFWLFLNCVNGIVLSTILFCCWYRYK</sequence>
<evidence type="ECO:0000256" key="1">
    <source>
        <dbReference type="ARBA" id="ARBA00004141"/>
    </source>
</evidence>
<dbReference type="Gene3D" id="1.20.1280.290">
    <property type="match status" value="1"/>
</dbReference>
<evidence type="ECO:0000256" key="5">
    <source>
        <dbReference type="SAM" id="Phobius"/>
    </source>
</evidence>
<dbReference type="InterPro" id="IPR006603">
    <property type="entry name" value="PQ-loop_rpt"/>
</dbReference>
<keyword evidence="3 5" id="KW-1133">Transmembrane helix</keyword>
<accession>A0A6J7X7D0</accession>
<name>A0A6J7X7D0_9CAUD</name>